<dbReference type="RefSeq" id="WP_166342993.1">
    <property type="nucleotide sequence ID" value="NZ_CP088280.1"/>
</dbReference>
<name>A0A7Z0Q444_9BRAD</name>
<proteinExistence type="predicted"/>
<dbReference type="Proteomes" id="UP000564836">
    <property type="component" value="Chromosome"/>
</dbReference>
<dbReference type="EMBL" id="CP088280">
    <property type="protein sequence ID" value="UGX96436.1"/>
    <property type="molecule type" value="Genomic_DNA"/>
</dbReference>
<sequence length="126" mass="14449">MAGRRAAERRLPTEKQQRTDELRKALLNRTQSAPTDEDAWWDSVLSDPRARLTTPIADRELGQITEEVLRVECLRCMRIVQITRADAIKLYSAGSVWRAVGMHLFADGCQHRTGSHEEDGCWPDFR</sequence>
<gene>
    <name evidence="2" type="ORF">G6321_00015345</name>
    <name evidence="1" type="ORF">G6321_02925</name>
</gene>
<evidence type="ECO:0000313" key="1">
    <source>
        <dbReference type="EMBL" id="NYY87414.1"/>
    </source>
</evidence>
<organism evidence="1">
    <name type="scientific">Bradyrhizobium barranii subsp. barranii</name>
    <dbReference type="NCBI Taxonomy" id="2823807"/>
    <lineage>
        <taxon>Bacteria</taxon>
        <taxon>Pseudomonadati</taxon>
        <taxon>Pseudomonadota</taxon>
        <taxon>Alphaproteobacteria</taxon>
        <taxon>Hyphomicrobiales</taxon>
        <taxon>Nitrobacteraceae</taxon>
        <taxon>Bradyrhizobium</taxon>
        <taxon>Bradyrhizobium barranii</taxon>
    </lineage>
</organism>
<dbReference type="AlphaFoldDB" id="A0A7Z0Q444"/>
<reference evidence="1" key="2">
    <citation type="submission" date="2020-06" db="EMBL/GenBank/DDBJ databases">
        <title>Whole Genome Sequence of Bradyrhizobium sp. Strain 323S2.</title>
        <authorList>
            <person name="Bromfield E.S.P."/>
        </authorList>
    </citation>
    <scope>NUCLEOTIDE SEQUENCE [LARGE SCALE GENOMIC DNA]</scope>
    <source>
        <strain evidence="1">323S2</strain>
    </source>
</reference>
<reference evidence="2 3" key="1">
    <citation type="journal article" date="2017" name="Syst. Appl. Microbiol.">
        <title>Soybeans inoculated with root zone soils of Canadian native legumes harbour diverse and novel Bradyrhizobium spp. that possess agricultural potential.</title>
        <authorList>
            <person name="Bromfield E.S.P."/>
            <person name="Cloutier S."/>
            <person name="Tambong J.T."/>
            <person name="Tran Thi T.V."/>
        </authorList>
    </citation>
    <scope>NUCLEOTIDE SEQUENCE [LARGE SCALE GENOMIC DNA]</scope>
    <source>
        <strain evidence="2 3">323S2</strain>
    </source>
</reference>
<protein>
    <submittedName>
        <fullName evidence="1">Uncharacterized protein</fullName>
    </submittedName>
</protein>
<evidence type="ECO:0000313" key="3">
    <source>
        <dbReference type="Proteomes" id="UP000564836"/>
    </source>
</evidence>
<dbReference type="EMBL" id="JACBFH010000001">
    <property type="protein sequence ID" value="NYY87414.1"/>
    <property type="molecule type" value="Genomic_DNA"/>
</dbReference>
<evidence type="ECO:0000313" key="2">
    <source>
        <dbReference type="EMBL" id="UGX96436.1"/>
    </source>
</evidence>
<reference evidence="2 3" key="3">
    <citation type="journal article" date="2022" name="Int. J. Syst. Evol. Microbiol.">
        <title>Strains of Bradyrhizobium barranii sp. nov. associated with legumes native to Canada are symbionts of soybeans and belong to different subspecies (subsp. barranii subsp. nov. and subsp. apii subsp. nov.) and symbiovars (sv. glycinearum and sv. septentrionale).</title>
        <authorList>
            <person name="Bromfield E.S.P."/>
            <person name="Cloutier S."/>
            <person name="Wasai-Hara S."/>
            <person name="Minamisawa K."/>
        </authorList>
    </citation>
    <scope>NUCLEOTIDE SEQUENCE [LARGE SCALE GENOMIC DNA]</scope>
    <source>
        <strain evidence="2 3">323S2</strain>
    </source>
</reference>
<accession>A0A7Z0Q444</accession>